<accession>A0AAE9KH36</accession>
<proteinExistence type="predicted"/>
<keyword evidence="3" id="KW-1185">Reference proteome</keyword>
<protein>
    <submittedName>
        <fullName evidence="2">Uncharacterized protein</fullName>
    </submittedName>
</protein>
<sequence length="73" mass="8527">MRTILPLLPEHQECAGLEIVCVPYLLSTKLTPVLVIFQMAFCFWASQKEYRLNLSQETELLYLHDEIQKAVFI</sequence>
<evidence type="ECO:0000313" key="3">
    <source>
        <dbReference type="Proteomes" id="UP000294721"/>
    </source>
</evidence>
<name>A0AAE9KH36_9NEIS</name>
<evidence type="ECO:0000313" key="1">
    <source>
        <dbReference type="EMBL" id="TCP06476.1"/>
    </source>
</evidence>
<reference evidence="2" key="2">
    <citation type="submission" date="2021-12" db="EMBL/GenBank/DDBJ databases">
        <authorList>
            <person name="Veyrier F.J."/>
        </authorList>
    </citation>
    <scope>NUCLEOTIDE SEQUENCE</scope>
    <source>
        <strain evidence="2">1258/02</strain>
    </source>
</reference>
<evidence type="ECO:0000313" key="4">
    <source>
        <dbReference type="Proteomes" id="UP000829756"/>
    </source>
</evidence>
<dbReference type="Proteomes" id="UP000294721">
    <property type="component" value="Unassembled WGS sequence"/>
</dbReference>
<dbReference type="EMBL" id="SLXE01000011">
    <property type="protein sequence ID" value="TCP06476.1"/>
    <property type="molecule type" value="Genomic_DNA"/>
</dbReference>
<reference evidence="2" key="3">
    <citation type="journal article" date="2022" name="Res Sq">
        <title>Evolution of multicellular longitudinally dividing oral cavity symbionts (Neisseriaceae).</title>
        <authorList>
            <person name="Nyongesa S."/>
            <person name="Weber P."/>
            <person name="Bernet E."/>
            <person name="Pullido F."/>
            <person name="Nieckarz M."/>
            <person name="Delaby M."/>
            <person name="Nieves C."/>
            <person name="Viehboeck T."/>
            <person name="Krause N."/>
            <person name="Rivera-Millot A."/>
            <person name="Nakamura A."/>
            <person name="Vischer N."/>
            <person name="VanNieuwenhze M."/>
            <person name="Brun Y."/>
            <person name="Cava F."/>
            <person name="Bulgheresi S."/>
            <person name="Veyrier F."/>
        </authorList>
    </citation>
    <scope>NUCLEOTIDE SEQUENCE</scope>
    <source>
        <strain evidence="2">1258/02</strain>
    </source>
</reference>
<reference evidence="1 3" key="1">
    <citation type="submission" date="2019-03" db="EMBL/GenBank/DDBJ databases">
        <title>Genomic Encyclopedia of Type Strains, Phase IV (KMG-IV): sequencing the most valuable type-strain genomes for metagenomic binning, comparative biology and taxonomic classification.</title>
        <authorList>
            <person name="Goeker M."/>
        </authorList>
    </citation>
    <scope>NUCLEOTIDE SEQUENCE [LARGE SCALE GENOMIC DNA]</scope>
    <source>
        <strain evidence="1 3">DSM 17474</strain>
    </source>
</reference>
<dbReference type="EMBL" id="CP091507">
    <property type="protein sequence ID" value="UOO79559.1"/>
    <property type="molecule type" value="Genomic_DNA"/>
</dbReference>
<organism evidence="2 4">
    <name type="scientific">Uruburuella suis</name>
    <dbReference type="NCBI Taxonomy" id="252130"/>
    <lineage>
        <taxon>Bacteria</taxon>
        <taxon>Pseudomonadati</taxon>
        <taxon>Pseudomonadota</taxon>
        <taxon>Betaproteobacteria</taxon>
        <taxon>Neisseriales</taxon>
        <taxon>Neisseriaceae</taxon>
        <taxon>Uruburuella</taxon>
    </lineage>
</organism>
<evidence type="ECO:0000313" key="2">
    <source>
        <dbReference type="EMBL" id="UOO79559.1"/>
    </source>
</evidence>
<dbReference type="RefSeq" id="WP_132953721.1">
    <property type="nucleotide sequence ID" value="NZ_CP091507.1"/>
</dbReference>
<dbReference type="KEGG" id="usu:LVJ78_00540"/>
<dbReference type="AlphaFoldDB" id="A0AAE9KH36"/>
<gene>
    <name evidence="1" type="ORF">EV680_11130</name>
    <name evidence="2" type="ORF">LVJ78_00540</name>
</gene>
<dbReference type="Proteomes" id="UP000829756">
    <property type="component" value="Chromosome"/>
</dbReference>